<gene>
    <name evidence="2" type="ORF">DRW07_11055</name>
</gene>
<dbReference type="Pfam" id="PF13473">
    <property type="entry name" value="Cupredoxin_1"/>
    <property type="match status" value="1"/>
</dbReference>
<evidence type="ECO:0000259" key="1">
    <source>
        <dbReference type="Pfam" id="PF13473"/>
    </source>
</evidence>
<dbReference type="OrthoDB" id="5958460at2"/>
<comment type="caution">
    <text evidence="2">The sequence shown here is derived from an EMBL/GenBank/DDBJ whole genome shotgun (WGS) entry which is preliminary data.</text>
</comment>
<accession>A0A3N5XZQ2</accession>
<dbReference type="EMBL" id="RPOK01000003">
    <property type="protein sequence ID" value="RPJ66827.1"/>
    <property type="molecule type" value="Genomic_DNA"/>
</dbReference>
<dbReference type="Gene3D" id="2.60.40.420">
    <property type="entry name" value="Cupredoxins - blue copper proteins"/>
    <property type="match status" value="1"/>
</dbReference>
<organism evidence="2 3">
    <name type="scientific">Alteromonas sediminis</name>
    <dbReference type="NCBI Taxonomy" id="2259342"/>
    <lineage>
        <taxon>Bacteria</taxon>
        <taxon>Pseudomonadati</taxon>
        <taxon>Pseudomonadota</taxon>
        <taxon>Gammaproteobacteria</taxon>
        <taxon>Alteromonadales</taxon>
        <taxon>Alteromonadaceae</taxon>
        <taxon>Alteromonas/Salinimonas group</taxon>
        <taxon>Alteromonas</taxon>
    </lineage>
</organism>
<dbReference type="InterPro" id="IPR008972">
    <property type="entry name" value="Cupredoxin"/>
</dbReference>
<evidence type="ECO:0000313" key="3">
    <source>
        <dbReference type="Proteomes" id="UP000275281"/>
    </source>
</evidence>
<dbReference type="Proteomes" id="UP000275281">
    <property type="component" value="Unassembled WGS sequence"/>
</dbReference>
<keyword evidence="3" id="KW-1185">Reference proteome</keyword>
<dbReference type="SUPFAM" id="SSF49503">
    <property type="entry name" value="Cupredoxins"/>
    <property type="match status" value="1"/>
</dbReference>
<dbReference type="RefSeq" id="WP_124028184.1">
    <property type="nucleotide sequence ID" value="NZ_JBHRSN010000006.1"/>
</dbReference>
<dbReference type="AlphaFoldDB" id="A0A3N5XZQ2"/>
<sequence length="107" mass="12035">MLFVVLSLTNAVKAAETKTYHLVLENHVFFPSEVTIPANQKVKLIITNKDASPEEFDSFDLNRERVVFAGKQAKIFIGPLPPGKYEFFGEFHPESARGIVIVKEVTQ</sequence>
<dbReference type="InterPro" id="IPR028096">
    <property type="entry name" value="EfeO_Cupredoxin"/>
</dbReference>
<reference evidence="2 3" key="1">
    <citation type="submission" date="2018-11" db="EMBL/GenBank/DDBJ databases">
        <authorList>
            <person name="Ye M.-Q."/>
            <person name="Du Z.-J."/>
        </authorList>
    </citation>
    <scope>NUCLEOTIDE SEQUENCE [LARGE SCALE GENOMIC DNA]</scope>
    <source>
        <strain evidence="2 3">U0105</strain>
    </source>
</reference>
<name>A0A3N5XZQ2_9ALTE</name>
<protein>
    <submittedName>
        <fullName evidence="2">Cupredoxin domain-containing protein</fullName>
    </submittedName>
</protein>
<feature type="domain" description="EfeO-type cupredoxin-like" evidence="1">
    <location>
        <begin position="2"/>
        <end position="102"/>
    </location>
</feature>
<evidence type="ECO:0000313" key="2">
    <source>
        <dbReference type="EMBL" id="RPJ66827.1"/>
    </source>
</evidence>
<proteinExistence type="predicted"/>